<dbReference type="SMART" id="SM00984">
    <property type="entry name" value="UDPG_MGDP_dh_C"/>
    <property type="match status" value="1"/>
</dbReference>
<dbReference type="InterPro" id="IPR036291">
    <property type="entry name" value="NAD(P)-bd_dom_sf"/>
</dbReference>
<name>A0ABY4T6T2_9GAMM</name>
<dbReference type="InterPro" id="IPR014027">
    <property type="entry name" value="UDP-Glc/GDP-Man_DH_C"/>
</dbReference>
<dbReference type="InterPro" id="IPR014026">
    <property type="entry name" value="UDP-Glc/GDP-Man_DH_dimer"/>
</dbReference>
<dbReference type="Pfam" id="PF00984">
    <property type="entry name" value="UDPG_MGDP_dh"/>
    <property type="match status" value="1"/>
</dbReference>
<evidence type="ECO:0000259" key="5">
    <source>
        <dbReference type="SMART" id="SM00984"/>
    </source>
</evidence>
<dbReference type="InterPro" id="IPR017476">
    <property type="entry name" value="UDP-Glc/GDP-Man"/>
</dbReference>
<reference evidence="6" key="1">
    <citation type="submission" date="2020-10" db="EMBL/GenBank/DDBJ databases">
        <title>Whole-genome sequence of Luteibacter sp. EIF3.</title>
        <authorList>
            <person name="Friedrich I."/>
            <person name="Hertel R."/>
            <person name="Daniel R."/>
        </authorList>
    </citation>
    <scope>NUCLEOTIDE SEQUENCE</scope>
    <source>
        <strain evidence="6">EIF3</strain>
    </source>
</reference>
<keyword evidence="7" id="KW-1185">Reference proteome</keyword>
<evidence type="ECO:0000313" key="6">
    <source>
        <dbReference type="EMBL" id="URL60321.1"/>
    </source>
</evidence>
<dbReference type="InterPro" id="IPR028359">
    <property type="entry name" value="UDP_ManNAc/GlcNAc_DH"/>
</dbReference>
<evidence type="ECO:0000313" key="7">
    <source>
        <dbReference type="Proteomes" id="UP001056681"/>
    </source>
</evidence>
<dbReference type="InterPro" id="IPR001732">
    <property type="entry name" value="UDP-Glc/GDP-Man_DH_N"/>
</dbReference>
<dbReference type="InterPro" id="IPR036220">
    <property type="entry name" value="UDP-Glc/GDP-Man_DH_C_sf"/>
</dbReference>
<accession>A0ABY4T6T2</accession>
<dbReference type="NCBIfam" id="NF011729">
    <property type="entry name" value="PRK15182.1"/>
    <property type="match status" value="1"/>
</dbReference>
<keyword evidence="2" id="KW-0560">Oxidoreductase</keyword>
<dbReference type="PANTHER" id="PTHR43491:SF2">
    <property type="entry name" value="UDP-N-ACETYL-D-MANNOSAMINE DEHYDROGENASE"/>
    <property type="match status" value="1"/>
</dbReference>
<proteinExistence type="inferred from homology"/>
<dbReference type="SUPFAM" id="SSF48179">
    <property type="entry name" value="6-phosphogluconate dehydrogenase C-terminal domain-like"/>
    <property type="match status" value="1"/>
</dbReference>
<dbReference type="Pfam" id="PF03721">
    <property type="entry name" value="UDPG_MGDP_dh_N"/>
    <property type="match status" value="1"/>
</dbReference>
<dbReference type="Gene3D" id="3.40.50.720">
    <property type="entry name" value="NAD(P)-binding Rossmann-like Domain"/>
    <property type="match status" value="2"/>
</dbReference>
<dbReference type="PIRSF" id="PIRSF000124">
    <property type="entry name" value="UDPglc_GDPman_dh"/>
    <property type="match status" value="1"/>
</dbReference>
<evidence type="ECO:0000256" key="4">
    <source>
        <dbReference type="PIRNR" id="PIRNR000124"/>
    </source>
</evidence>
<evidence type="ECO:0000256" key="1">
    <source>
        <dbReference type="ARBA" id="ARBA00006601"/>
    </source>
</evidence>
<protein>
    <submittedName>
        <fullName evidence="6">Vi polysaccharide biosynthesis UDP-N-acetylglucosamine C-6 dehydrogenase TviB</fullName>
    </submittedName>
</protein>
<dbReference type="EMBL" id="CP063231">
    <property type="protein sequence ID" value="URL60321.1"/>
    <property type="molecule type" value="Genomic_DNA"/>
</dbReference>
<dbReference type="Pfam" id="PF03720">
    <property type="entry name" value="UDPG_MGDP_dh_C"/>
    <property type="match status" value="1"/>
</dbReference>
<dbReference type="PANTHER" id="PTHR43491">
    <property type="entry name" value="UDP-N-ACETYL-D-MANNOSAMINE DEHYDROGENASE"/>
    <property type="match status" value="1"/>
</dbReference>
<gene>
    <name evidence="6" type="primary">tviB</name>
    <name evidence="6" type="ORF">IM816_08315</name>
</gene>
<dbReference type="Proteomes" id="UP001056681">
    <property type="component" value="Chromosome"/>
</dbReference>
<organism evidence="6 7">
    <name type="scientific">Luteibacter flocculans</name>
    <dbReference type="NCBI Taxonomy" id="2780091"/>
    <lineage>
        <taxon>Bacteria</taxon>
        <taxon>Pseudomonadati</taxon>
        <taxon>Pseudomonadota</taxon>
        <taxon>Gammaproteobacteria</taxon>
        <taxon>Lysobacterales</taxon>
        <taxon>Rhodanobacteraceae</taxon>
        <taxon>Luteibacter</taxon>
    </lineage>
</organism>
<dbReference type="InterPro" id="IPR008927">
    <property type="entry name" value="6-PGluconate_DH-like_C_sf"/>
</dbReference>
<dbReference type="NCBIfam" id="TIGR03026">
    <property type="entry name" value="NDP-sugDHase"/>
    <property type="match status" value="1"/>
</dbReference>
<sequence>MVESDASASPWTRQERFAAPSLDTVRIGIVGLGYVGLPLAVEFGKRFATLGFDIRSERVDALRGGHDATLEVETAELAEAKRLRFSAYVSELAECNVYIVTVPTPIDDARRPDLTPLVRASEMLAKVLKRGDVVVYESTVYPGCTEEVCVPLLERGSGLAFNVDFFAGYSPERINPGDKSHRVSSILKVTSGSTPEVADFVDALYRSVITAGTHRASSLKVAEAAKVIENTQRDLNIALVNDLAILFNKLGIDTLEVLEAAGTKWNFLPFRPGLVGGHCISVDPYYLTHKAQQVGHHPDVILAGRRTNDGMGPYIAGEAIRLMVRKGINPVDARVLVLGLAFKENCPDLRNTRVVDILGALAGYGMRVDVHDPWVHADEARHEYGIDPVAEPVHGSYDAIIVAVGHHQFVTWGATGIRAFGKPTCVIYDVKYVLPRDVVDGRL</sequence>
<dbReference type="SUPFAM" id="SSF51735">
    <property type="entry name" value="NAD(P)-binding Rossmann-fold domains"/>
    <property type="match status" value="1"/>
</dbReference>
<evidence type="ECO:0000256" key="3">
    <source>
        <dbReference type="ARBA" id="ARBA00023027"/>
    </source>
</evidence>
<feature type="domain" description="UDP-glucose/GDP-mannose dehydrogenase C-terminal" evidence="5">
    <location>
        <begin position="336"/>
        <end position="436"/>
    </location>
</feature>
<dbReference type="SUPFAM" id="SSF52413">
    <property type="entry name" value="UDP-glucose/GDP-mannose dehydrogenase C-terminal domain"/>
    <property type="match status" value="1"/>
</dbReference>
<dbReference type="PIRSF" id="PIRSF500136">
    <property type="entry name" value="UDP_ManNAc_DH"/>
    <property type="match status" value="1"/>
</dbReference>
<comment type="similarity">
    <text evidence="1 4">Belongs to the UDP-glucose/GDP-mannose dehydrogenase family.</text>
</comment>
<evidence type="ECO:0000256" key="2">
    <source>
        <dbReference type="ARBA" id="ARBA00023002"/>
    </source>
</evidence>
<keyword evidence="3" id="KW-0520">NAD</keyword>